<evidence type="ECO:0000256" key="1">
    <source>
        <dbReference type="ARBA" id="ARBA00004496"/>
    </source>
</evidence>
<organism evidence="14">
    <name type="scientific">uncultured Desulfobacteraceae bacterium</name>
    <dbReference type="NCBI Taxonomy" id="218296"/>
    <lineage>
        <taxon>Bacteria</taxon>
        <taxon>Pseudomonadati</taxon>
        <taxon>Thermodesulfobacteriota</taxon>
        <taxon>Desulfobacteria</taxon>
        <taxon>Desulfobacterales</taxon>
        <taxon>Desulfobacteraceae</taxon>
        <taxon>environmental samples</taxon>
    </lineage>
</organism>
<name>A0A484HEG8_9BACT</name>
<evidence type="ECO:0000256" key="13">
    <source>
        <dbReference type="HAMAP-Rule" id="MF_00158"/>
    </source>
</evidence>
<dbReference type="Gene3D" id="3.30.1300.10">
    <property type="entry name" value="Pantoate-beta-alanine ligase, C-terminal domain"/>
    <property type="match status" value="1"/>
</dbReference>
<dbReference type="InterPro" id="IPR042176">
    <property type="entry name" value="Pantoate_ligase_C"/>
</dbReference>
<protein>
    <recommendedName>
        <fullName evidence="5 13">Pantothenate synthetase</fullName>
        <shortName evidence="13">PS</shortName>
        <ecNumber evidence="4 13">6.3.2.1</ecNumber>
    </recommendedName>
    <alternativeName>
        <fullName evidence="13">Pantoate--beta-alanine ligase</fullName>
    </alternativeName>
    <alternativeName>
        <fullName evidence="13">Pantoate-activating enzyme</fullName>
    </alternativeName>
</protein>
<dbReference type="EMBL" id="CAACVI010000012">
    <property type="protein sequence ID" value="VEN73606.1"/>
    <property type="molecule type" value="Genomic_DNA"/>
</dbReference>
<dbReference type="PANTHER" id="PTHR21299">
    <property type="entry name" value="CYTIDYLATE KINASE/PANTOATE-BETA-ALANINE LIGASE"/>
    <property type="match status" value="1"/>
</dbReference>
<dbReference type="Gene3D" id="3.40.50.620">
    <property type="entry name" value="HUPs"/>
    <property type="match status" value="1"/>
</dbReference>
<comment type="subunit">
    <text evidence="13">Homodimer.</text>
</comment>
<evidence type="ECO:0000256" key="6">
    <source>
        <dbReference type="ARBA" id="ARBA00022490"/>
    </source>
</evidence>
<evidence type="ECO:0000313" key="14">
    <source>
        <dbReference type="EMBL" id="VEN73606.1"/>
    </source>
</evidence>
<dbReference type="GO" id="GO:0004592">
    <property type="term" value="F:pantoate-beta-alanine ligase activity"/>
    <property type="evidence" value="ECO:0007669"/>
    <property type="project" value="UniProtKB-UniRule"/>
</dbReference>
<feature type="binding site" evidence="13">
    <location>
        <begin position="194"/>
        <end position="197"/>
    </location>
    <ligand>
        <name>ATP</name>
        <dbReference type="ChEBI" id="CHEBI:30616"/>
    </ligand>
</feature>
<dbReference type="Pfam" id="PF02569">
    <property type="entry name" value="Pantoate_ligase"/>
    <property type="match status" value="1"/>
</dbReference>
<feature type="binding site" evidence="13">
    <location>
        <position position="163"/>
    </location>
    <ligand>
        <name>(R)-pantoate</name>
        <dbReference type="ChEBI" id="CHEBI:15980"/>
    </ligand>
</feature>
<feature type="binding site" evidence="13">
    <location>
        <position position="186"/>
    </location>
    <ligand>
        <name>ATP</name>
        <dbReference type="ChEBI" id="CHEBI:30616"/>
    </ligand>
</feature>
<dbReference type="GO" id="GO:0005524">
    <property type="term" value="F:ATP binding"/>
    <property type="evidence" value="ECO:0007669"/>
    <property type="project" value="UniProtKB-KW"/>
</dbReference>
<dbReference type="SUPFAM" id="SSF52374">
    <property type="entry name" value="Nucleotidylyl transferase"/>
    <property type="match status" value="1"/>
</dbReference>
<accession>A0A484HEG8</accession>
<dbReference type="PANTHER" id="PTHR21299:SF1">
    <property type="entry name" value="PANTOATE--BETA-ALANINE LIGASE"/>
    <property type="match status" value="1"/>
</dbReference>
<comment type="miscellaneous">
    <text evidence="13">The reaction proceeds by a bi uni uni bi ping pong mechanism.</text>
</comment>
<sequence>MFFFNKKAAEIKIIQTPKDMIAESRRLRGRGRTIALVPTMGFFHEGHLSLMREAGKRAQRTVTSIFVNPAQFGPGEDFDTYPRDMDRDMEMARNEGVDIVFAPVADDLYGPGFQTYVEPSDLARRLCGRSRPHHFRGVLTVVSKLFHMVRPHVAVFGEKDYQQLVIVKRMVRDLDFDVEIAGAPIVREKNGLAMSSRNARLKPGQTPSALSLFAALGKAREMVEAGTLSSPKMIGAAAEIIQSRPETSIDYISICDPDTLEDVDVIERPALMALAVRVGKIRLIDNALLCPKTFRPN</sequence>
<evidence type="ECO:0000256" key="4">
    <source>
        <dbReference type="ARBA" id="ARBA00012219"/>
    </source>
</evidence>
<feature type="binding site" evidence="13">
    <location>
        <position position="71"/>
    </location>
    <ligand>
        <name>beta-alanine</name>
        <dbReference type="ChEBI" id="CHEBI:57966"/>
    </ligand>
</feature>
<dbReference type="HAMAP" id="MF_00158">
    <property type="entry name" value="PanC"/>
    <property type="match status" value="1"/>
</dbReference>
<dbReference type="EC" id="6.3.2.1" evidence="4 13"/>
<evidence type="ECO:0000256" key="2">
    <source>
        <dbReference type="ARBA" id="ARBA00004990"/>
    </source>
</evidence>
<evidence type="ECO:0000256" key="10">
    <source>
        <dbReference type="ARBA" id="ARBA00022840"/>
    </source>
</evidence>
<dbReference type="CDD" id="cd00560">
    <property type="entry name" value="PanC"/>
    <property type="match status" value="1"/>
</dbReference>
<dbReference type="UniPathway" id="UPA00028">
    <property type="reaction ID" value="UER00005"/>
</dbReference>
<comment type="catalytic activity">
    <reaction evidence="11 13">
        <text>(R)-pantoate + beta-alanine + ATP = (R)-pantothenate + AMP + diphosphate + H(+)</text>
        <dbReference type="Rhea" id="RHEA:10912"/>
        <dbReference type="ChEBI" id="CHEBI:15378"/>
        <dbReference type="ChEBI" id="CHEBI:15980"/>
        <dbReference type="ChEBI" id="CHEBI:29032"/>
        <dbReference type="ChEBI" id="CHEBI:30616"/>
        <dbReference type="ChEBI" id="CHEBI:33019"/>
        <dbReference type="ChEBI" id="CHEBI:57966"/>
        <dbReference type="ChEBI" id="CHEBI:456215"/>
        <dbReference type="EC" id="6.3.2.1"/>
    </reaction>
</comment>
<reference evidence="14" key="1">
    <citation type="submission" date="2019-01" db="EMBL/GenBank/DDBJ databases">
        <authorList>
            <consortium name="Genoscope - CEA"/>
            <person name="William W."/>
        </authorList>
    </citation>
    <scope>NUCLEOTIDE SEQUENCE</scope>
    <source>
        <strain evidence="14">CR-1</strain>
    </source>
</reference>
<dbReference type="AlphaFoldDB" id="A0A484HEG8"/>
<evidence type="ECO:0000256" key="12">
    <source>
        <dbReference type="ARBA" id="ARBA00055042"/>
    </source>
</evidence>
<keyword evidence="9 13" id="KW-0547">Nucleotide-binding</keyword>
<keyword evidence="7 13" id="KW-0436">Ligase</keyword>
<dbReference type="NCBIfam" id="TIGR00018">
    <property type="entry name" value="panC"/>
    <property type="match status" value="1"/>
</dbReference>
<feature type="binding site" evidence="13">
    <location>
        <begin position="40"/>
        <end position="47"/>
    </location>
    <ligand>
        <name>ATP</name>
        <dbReference type="ChEBI" id="CHEBI:30616"/>
    </ligand>
</feature>
<evidence type="ECO:0000256" key="9">
    <source>
        <dbReference type="ARBA" id="ARBA00022741"/>
    </source>
</evidence>
<evidence type="ECO:0000256" key="8">
    <source>
        <dbReference type="ARBA" id="ARBA00022655"/>
    </source>
</evidence>
<feature type="binding site" evidence="13">
    <location>
        <position position="71"/>
    </location>
    <ligand>
        <name>(R)-pantoate</name>
        <dbReference type="ChEBI" id="CHEBI:15980"/>
    </ligand>
</feature>
<comment type="subcellular location">
    <subcellularLocation>
        <location evidence="1 13">Cytoplasm</location>
    </subcellularLocation>
</comment>
<keyword evidence="8 13" id="KW-0566">Pantothenate biosynthesis</keyword>
<dbReference type="GO" id="GO:0005829">
    <property type="term" value="C:cytosol"/>
    <property type="evidence" value="ECO:0007669"/>
    <property type="project" value="TreeGrafter"/>
</dbReference>
<feature type="active site" description="Proton donor" evidence="13">
    <location>
        <position position="47"/>
    </location>
</feature>
<comment type="similarity">
    <text evidence="3 13">Belongs to the pantothenate synthetase family.</text>
</comment>
<evidence type="ECO:0000256" key="11">
    <source>
        <dbReference type="ARBA" id="ARBA00048258"/>
    </source>
</evidence>
<comment type="pathway">
    <text evidence="2 13">Cofactor biosynthesis; (R)-pantothenate biosynthesis; (R)-pantothenate from (R)-pantoate and beta-alanine: step 1/1.</text>
</comment>
<keyword evidence="10 13" id="KW-0067">ATP-binding</keyword>
<gene>
    <name evidence="13 14" type="primary">panC</name>
    <name evidence="14" type="ORF">EPICR_20071</name>
</gene>
<feature type="binding site" evidence="13">
    <location>
        <begin position="157"/>
        <end position="160"/>
    </location>
    <ligand>
        <name>ATP</name>
        <dbReference type="ChEBI" id="CHEBI:30616"/>
    </ligand>
</feature>
<comment type="function">
    <text evidence="12 13">Catalyzes the condensation of pantoate with beta-alanine in an ATP-dependent reaction via a pantoyl-adenylate intermediate.</text>
</comment>
<keyword evidence="6 13" id="KW-0963">Cytoplasm</keyword>
<dbReference type="InterPro" id="IPR014729">
    <property type="entry name" value="Rossmann-like_a/b/a_fold"/>
</dbReference>
<evidence type="ECO:0000256" key="7">
    <source>
        <dbReference type="ARBA" id="ARBA00022598"/>
    </source>
</evidence>
<evidence type="ECO:0000256" key="3">
    <source>
        <dbReference type="ARBA" id="ARBA00009256"/>
    </source>
</evidence>
<proteinExistence type="inferred from homology"/>
<dbReference type="GO" id="GO:0015940">
    <property type="term" value="P:pantothenate biosynthetic process"/>
    <property type="evidence" value="ECO:0007669"/>
    <property type="project" value="UniProtKB-UniRule"/>
</dbReference>
<dbReference type="InterPro" id="IPR003721">
    <property type="entry name" value="Pantoate_ligase"/>
</dbReference>
<dbReference type="FunFam" id="3.40.50.620:FF:000114">
    <property type="entry name" value="Pantothenate synthetase"/>
    <property type="match status" value="1"/>
</dbReference>
<evidence type="ECO:0000256" key="5">
    <source>
        <dbReference type="ARBA" id="ARBA00014155"/>
    </source>
</evidence>